<dbReference type="PANTHER" id="PTHR48062">
    <property type="entry name" value="RECEPTOR-LIKE PROTEIN 14"/>
    <property type="match status" value="1"/>
</dbReference>
<evidence type="ECO:0000256" key="5">
    <source>
        <dbReference type="ARBA" id="ARBA00022692"/>
    </source>
</evidence>
<evidence type="ECO:0000256" key="11">
    <source>
        <dbReference type="SAM" id="SignalP"/>
    </source>
</evidence>
<dbReference type="OMA" id="NNISECC"/>
<organism evidence="13 14">
    <name type="scientific">Cynara cardunculus var. scolymus</name>
    <name type="common">Globe artichoke</name>
    <name type="synonym">Cynara scolymus</name>
    <dbReference type="NCBI Taxonomy" id="59895"/>
    <lineage>
        <taxon>Eukaryota</taxon>
        <taxon>Viridiplantae</taxon>
        <taxon>Streptophyta</taxon>
        <taxon>Embryophyta</taxon>
        <taxon>Tracheophyta</taxon>
        <taxon>Spermatophyta</taxon>
        <taxon>Magnoliopsida</taxon>
        <taxon>eudicotyledons</taxon>
        <taxon>Gunneridae</taxon>
        <taxon>Pentapetalae</taxon>
        <taxon>asterids</taxon>
        <taxon>campanulids</taxon>
        <taxon>Asterales</taxon>
        <taxon>Asteraceae</taxon>
        <taxon>Carduoideae</taxon>
        <taxon>Cardueae</taxon>
        <taxon>Carduinae</taxon>
        <taxon>Cynara</taxon>
    </lineage>
</organism>
<dbReference type="FunFam" id="3.80.10.10:FF:000095">
    <property type="entry name" value="LRR receptor-like serine/threonine-protein kinase GSO1"/>
    <property type="match status" value="2"/>
</dbReference>
<dbReference type="Gene3D" id="3.80.10.10">
    <property type="entry name" value="Ribonuclease Inhibitor"/>
    <property type="match status" value="5"/>
</dbReference>
<evidence type="ECO:0000256" key="1">
    <source>
        <dbReference type="ARBA" id="ARBA00004251"/>
    </source>
</evidence>
<dbReference type="InterPro" id="IPR001611">
    <property type="entry name" value="Leu-rich_rpt"/>
</dbReference>
<comment type="subcellular location">
    <subcellularLocation>
        <location evidence="1">Cell membrane</location>
        <topology evidence="1">Single-pass type I membrane protein</topology>
    </subcellularLocation>
</comment>
<keyword evidence="14" id="KW-1185">Reference proteome</keyword>
<evidence type="ECO:0000313" key="13">
    <source>
        <dbReference type="EMBL" id="KVH75742.1"/>
    </source>
</evidence>
<evidence type="ECO:0000259" key="12">
    <source>
        <dbReference type="Pfam" id="PF08263"/>
    </source>
</evidence>
<evidence type="ECO:0000256" key="10">
    <source>
        <dbReference type="SAM" id="Phobius"/>
    </source>
</evidence>
<dbReference type="FunFam" id="3.80.10.10:FF:000213">
    <property type="entry name" value="Tyrosine-sulfated glycopeptide receptor 1"/>
    <property type="match status" value="1"/>
</dbReference>
<keyword evidence="8 10" id="KW-0472">Membrane</keyword>
<dbReference type="STRING" id="59895.A0A118JJB1"/>
<dbReference type="Pfam" id="PF00560">
    <property type="entry name" value="LRR_1"/>
    <property type="match status" value="5"/>
</dbReference>
<dbReference type="PANTHER" id="PTHR48062:SF21">
    <property type="entry name" value="RECEPTOR-LIKE PROTEIN 12"/>
    <property type="match status" value="1"/>
</dbReference>
<feature type="transmembrane region" description="Helical" evidence="10">
    <location>
        <begin position="1052"/>
        <end position="1073"/>
    </location>
</feature>
<reference evidence="13 14" key="1">
    <citation type="journal article" date="2016" name="Sci. Rep.">
        <title>The genome sequence of the outbreeding globe artichoke constructed de novo incorporating a phase-aware low-pass sequencing strategy of F1 progeny.</title>
        <authorList>
            <person name="Scaglione D."/>
            <person name="Reyes-Chin-Wo S."/>
            <person name="Acquadro A."/>
            <person name="Froenicke L."/>
            <person name="Portis E."/>
            <person name="Beitel C."/>
            <person name="Tirone M."/>
            <person name="Mauro R."/>
            <person name="Lo Monaco A."/>
            <person name="Mauromicale G."/>
            <person name="Faccioli P."/>
            <person name="Cattivelli L."/>
            <person name="Rieseberg L."/>
            <person name="Michelmore R."/>
            <person name="Lanteri S."/>
        </authorList>
    </citation>
    <scope>NUCLEOTIDE SEQUENCE [LARGE SCALE GENOMIC DNA]</scope>
    <source>
        <strain evidence="13">2C</strain>
    </source>
</reference>
<keyword evidence="9" id="KW-0325">Glycoprotein</keyword>
<proteinExistence type="inferred from homology"/>
<dbReference type="InterPro" id="IPR003591">
    <property type="entry name" value="Leu-rich_rpt_typical-subtyp"/>
</dbReference>
<comment type="similarity">
    <text evidence="2">Belongs to the RLP family.</text>
</comment>
<keyword evidence="6" id="KW-0677">Repeat</keyword>
<dbReference type="InterPro" id="IPR013210">
    <property type="entry name" value="LRR_N_plant-typ"/>
</dbReference>
<dbReference type="Pfam" id="PF08263">
    <property type="entry name" value="LRRNT_2"/>
    <property type="match status" value="1"/>
</dbReference>
<keyword evidence="5 10" id="KW-0812">Transmembrane</keyword>
<evidence type="ECO:0000256" key="8">
    <source>
        <dbReference type="ARBA" id="ARBA00023136"/>
    </source>
</evidence>
<feature type="signal peptide" evidence="11">
    <location>
        <begin position="1"/>
        <end position="29"/>
    </location>
</feature>
<sequence>MECWCVSKIKSWLLIWMTILVLMVCRIEGGCIEEERKALLEIKTSLIDSYFLDLDQFLPSWVDDGSIGGKCCDWERVTCNTTTGHVTNLSLRNMVGIPEKFYGGCKSIWPLNVSVFLNFKELTSLNLSWNCLDNNIVNTGLRRLSSLKKLKTLDLSLNSIGNEIFHSLGALTSLRVLNLGFEQVSLLKKLKILNLQWNNFNESLITSLSALPILKSLDFSYNWLGLSFPVEELAQLTNLEELDLSHTYLSGTPSIQECTRLSRLKKLKSISLQWNDFNKSIISCLSTLPSLKTLDLSHGTLSGELLHLSDLEVLLLKNNDFNGTLPMEAFTSFHHLKVLDLSANEFVGSIASTINALSPSIRVVSFAYNKLNGSILGLCELKNLWELDLSHNMFEGNLPHCFNSLSSLKLLDISSNQFTGTLPPSLIANLTSLEYVDFSDNKFEGAFSFSSFSSHKKLEVVIFKCNNDKFEMETEEPMGWIPMFQLKALVLSGCNLNRPKASVVPGFLLQQRMLRMIDLSHNSLRGQFPNRLIENNTMLEALILRNNSFGGTISMPLHTHANLIWLDMSENQILRTIPGDIHKFFPYLAYLNLSRNILDGSISSIADLGWLNALDLSDNEFSGEVPNRLFTNISDLSVLKLSKNLLHGMVLSGNLSFGHFSSLALDNNCFTGKIGNWTSKDSYLETMDISNNFFTGRIPHWISNMSQEFELVARNNSLEGPFPCGKTPFSFLDISQNSFSGPIPSCLNFQEMKHLHLGSNKFTGSIPNVFRSLPRVLTLDIGNNSLSGRIPKFLVNLSDLRILILRENNFSGSIPKQLCQLSDVSLIDLAGNSISGSIPSCLQNVISPIKPVFRELTISIYETSSRYHQSVLFKEYNSLLWLEILGMQDEVQFTIKTHYRSYKGHILDLMVGLDLSCNKLVGEIPKELGLLTQIHSLNLSHNQLTGTIPMQFSNLENIESLDLSYNGLSGKVPSELIKLNSLAYFNVSYNNLSGKLPDMKAQFSTFTSESYEGNPLLCGPPLEKKCTSTSQVTDASGEEGIDKWYEIDMVSFYGSSGATWVVFLLGFVGVLYINPYWRRRWLDLIEECMYTFYYFLDDLVRKLSTLFRK</sequence>
<dbReference type="Gramene" id="KVH75742">
    <property type="protein sequence ID" value="KVH75742"/>
    <property type="gene ID" value="Ccrd_025543"/>
</dbReference>
<evidence type="ECO:0000256" key="3">
    <source>
        <dbReference type="ARBA" id="ARBA00022475"/>
    </source>
</evidence>
<protein>
    <submittedName>
        <fullName evidence="13">Leucine-rich repeat-containing protein</fullName>
    </submittedName>
</protein>
<dbReference type="Gene3D" id="3.30.1490.310">
    <property type="match status" value="1"/>
</dbReference>
<evidence type="ECO:0000313" key="14">
    <source>
        <dbReference type="Proteomes" id="UP000243975"/>
    </source>
</evidence>
<dbReference type="GO" id="GO:0006952">
    <property type="term" value="P:defense response"/>
    <property type="evidence" value="ECO:0007669"/>
    <property type="project" value="UniProtKB-ARBA"/>
</dbReference>
<dbReference type="GO" id="GO:0051707">
    <property type="term" value="P:response to other organism"/>
    <property type="evidence" value="ECO:0007669"/>
    <property type="project" value="UniProtKB-ARBA"/>
</dbReference>
<keyword evidence="3" id="KW-1003">Cell membrane</keyword>
<evidence type="ECO:0000256" key="7">
    <source>
        <dbReference type="ARBA" id="ARBA00022989"/>
    </source>
</evidence>
<dbReference type="SUPFAM" id="SSF52058">
    <property type="entry name" value="L domain-like"/>
    <property type="match status" value="4"/>
</dbReference>
<dbReference type="InterPro" id="IPR032675">
    <property type="entry name" value="LRR_dom_sf"/>
</dbReference>
<evidence type="ECO:0000256" key="4">
    <source>
        <dbReference type="ARBA" id="ARBA00022614"/>
    </source>
</evidence>
<dbReference type="InterPro" id="IPR051502">
    <property type="entry name" value="RLP_Defense_Trigger"/>
</dbReference>
<dbReference type="SMART" id="SM00369">
    <property type="entry name" value="LRR_TYP"/>
    <property type="match status" value="11"/>
</dbReference>
<keyword evidence="4" id="KW-0433">Leucine-rich repeat</keyword>
<name>A0A118JJB1_CYNCS</name>
<dbReference type="GO" id="GO:0005886">
    <property type="term" value="C:plasma membrane"/>
    <property type="evidence" value="ECO:0007669"/>
    <property type="project" value="UniProtKB-SubCell"/>
</dbReference>
<gene>
    <name evidence="13" type="ORF">Ccrd_025543</name>
</gene>
<keyword evidence="11" id="KW-0732">Signal</keyword>
<dbReference type="Pfam" id="PF13855">
    <property type="entry name" value="LRR_8"/>
    <property type="match status" value="1"/>
</dbReference>
<accession>A0A118JJB1</accession>
<dbReference type="Pfam" id="PF13516">
    <property type="entry name" value="LRR_6"/>
    <property type="match status" value="1"/>
</dbReference>
<dbReference type="EMBL" id="LEKV01006512">
    <property type="protein sequence ID" value="KVH75742.1"/>
    <property type="molecule type" value="Genomic_DNA"/>
</dbReference>
<dbReference type="AlphaFoldDB" id="A0A118JJB1"/>
<evidence type="ECO:0000256" key="6">
    <source>
        <dbReference type="ARBA" id="ARBA00022737"/>
    </source>
</evidence>
<feature type="domain" description="Leucine-rich repeat-containing N-terminal plant-type" evidence="12">
    <location>
        <begin position="33"/>
        <end position="80"/>
    </location>
</feature>
<evidence type="ECO:0000256" key="2">
    <source>
        <dbReference type="ARBA" id="ARBA00009592"/>
    </source>
</evidence>
<feature type="chain" id="PRO_5007159586" evidence="11">
    <location>
        <begin position="30"/>
        <end position="1109"/>
    </location>
</feature>
<comment type="caution">
    <text evidence="13">The sequence shown here is derived from an EMBL/GenBank/DDBJ whole genome shotgun (WGS) entry which is preliminary data.</text>
</comment>
<keyword evidence="7 10" id="KW-1133">Transmembrane helix</keyword>
<evidence type="ECO:0000256" key="9">
    <source>
        <dbReference type="ARBA" id="ARBA00023180"/>
    </source>
</evidence>
<dbReference type="Proteomes" id="UP000243975">
    <property type="component" value="Unassembled WGS sequence"/>
</dbReference>